<feature type="non-terminal residue" evidence="1">
    <location>
        <position position="1"/>
    </location>
</feature>
<gene>
    <name evidence="1" type="ORF">H4219_005672</name>
</gene>
<dbReference type="Proteomes" id="UP001150538">
    <property type="component" value="Unassembled WGS sequence"/>
</dbReference>
<accession>A0A9W7ZT05</accession>
<keyword evidence="2" id="KW-1185">Reference proteome</keyword>
<dbReference type="AlphaFoldDB" id="A0A9W7ZT05"/>
<evidence type="ECO:0000313" key="1">
    <source>
        <dbReference type="EMBL" id="KAJ1912262.1"/>
    </source>
</evidence>
<comment type="caution">
    <text evidence="1">The sequence shown here is derived from an EMBL/GenBank/DDBJ whole genome shotgun (WGS) entry which is preliminary data.</text>
</comment>
<protein>
    <submittedName>
        <fullName evidence="1">Uncharacterized protein</fullName>
    </submittedName>
</protein>
<sequence>SLIDYDSVGMLSSYYAFLESKKEDLQQDNDNGHGGLESKHTDYVTDKDMSVLGAYLAHINSKIQDLFTNRSNNDTSNTNGETKLDTDFLPTASKDIILDDNILEKPNPYTLHLNTNKLLSILVLITETTEQRIQNKCLELGIPQVLAGRSNNS</sequence>
<organism evidence="1 2">
    <name type="scientific">Mycoemilia scoparia</name>
    <dbReference type="NCBI Taxonomy" id="417184"/>
    <lineage>
        <taxon>Eukaryota</taxon>
        <taxon>Fungi</taxon>
        <taxon>Fungi incertae sedis</taxon>
        <taxon>Zoopagomycota</taxon>
        <taxon>Kickxellomycotina</taxon>
        <taxon>Kickxellomycetes</taxon>
        <taxon>Kickxellales</taxon>
        <taxon>Kickxellaceae</taxon>
        <taxon>Mycoemilia</taxon>
    </lineage>
</organism>
<dbReference type="EMBL" id="JANBPU010000362">
    <property type="protein sequence ID" value="KAJ1912262.1"/>
    <property type="molecule type" value="Genomic_DNA"/>
</dbReference>
<evidence type="ECO:0000313" key="2">
    <source>
        <dbReference type="Proteomes" id="UP001150538"/>
    </source>
</evidence>
<proteinExistence type="predicted"/>
<name>A0A9W7ZT05_9FUNG</name>
<reference evidence="1" key="1">
    <citation type="submission" date="2022-07" db="EMBL/GenBank/DDBJ databases">
        <title>Phylogenomic reconstructions and comparative analyses of Kickxellomycotina fungi.</title>
        <authorList>
            <person name="Reynolds N.K."/>
            <person name="Stajich J.E."/>
            <person name="Barry K."/>
            <person name="Grigoriev I.V."/>
            <person name="Crous P."/>
            <person name="Smith M.E."/>
        </authorList>
    </citation>
    <scope>NUCLEOTIDE SEQUENCE</scope>
    <source>
        <strain evidence="1">NBRC 100468</strain>
    </source>
</reference>